<evidence type="ECO:0000256" key="1">
    <source>
        <dbReference type="SAM" id="MobiDB-lite"/>
    </source>
</evidence>
<dbReference type="AlphaFoldDB" id="A0A518DT18"/>
<name>A0A518DT18_9BACT</name>
<dbReference type="Proteomes" id="UP000317648">
    <property type="component" value="Chromosome"/>
</dbReference>
<evidence type="ECO:0000313" key="3">
    <source>
        <dbReference type="Proteomes" id="UP000317648"/>
    </source>
</evidence>
<dbReference type="EMBL" id="CP036433">
    <property type="protein sequence ID" value="QDU94977.1"/>
    <property type="molecule type" value="Genomic_DNA"/>
</dbReference>
<sequence length="97" mass="10769">MPIYLYEVVLETGAGGERFEVSQKMGEPPLQTHPETGEPVRRLMTPPNIAGQWTERAAIKNSTDDKKLERLGFTKYVKSGEGTYEKTVGKGPDTISK</sequence>
<evidence type="ECO:0000313" key="2">
    <source>
        <dbReference type="EMBL" id="QDU94977.1"/>
    </source>
</evidence>
<protein>
    <recommendedName>
        <fullName evidence="4">Zinc ribbon domain protein</fullName>
    </recommendedName>
</protein>
<evidence type="ECO:0008006" key="4">
    <source>
        <dbReference type="Google" id="ProtNLM"/>
    </source>
</evidence>
<accession>A0A518DT18</accession>
<keyword evidence="3" id="KW-1185">Reference proteome</keyword>
<reference evidence="2 3" key="1">
    <citation type="submission" date="2019-02" db="EMBL/GenBank/DDBJ databases">
        <title>Deep-cultivation of Planctomycetes and their phenomic and genomic characterization uncovers novel biology.</title>
        <authorList>
            <person name="Wiegand S."/>
            <person name="Jogler M."/>
            <person name="Boedeker C."/>
            <person name="Pinto D."/>
            <person name="Vollmers J."/>
            <person name="Rivas-Marin E."/>
            <person name="Kohn T."/>
            <person name="Peeters S.H."/>
            <person name="Heuer A."/>
            <person name="Rast P."/>
            <person name="Oberbeckmann S."/>
            <person name="Bunk B."/>
            <person name="Jeske O."/>
            <person name="Meyerdierks A."/>
            <person name="Storesund J.E."/>
            <person name="Kallscheuer N."/>
            <person name="Luecker S."/>
            <person name="Lage O.M."/>
            <person name="Pohl T."/>
            <person name="Merkel B.J."/>
            <person name="Hornburger P."/>
            <person name="Mueller R.-W."/>
            <person name="Bruemmer F."/>
            <person name="Labrenz M."/>
            <person name="Spormann A.M."/>
            <person name="Op den Camp H."/>
            <person name="Overmann J."/>
            <person name="Amann R."/>
            <person name="Jetten M.S.M."/>
            <person name="Mascher T."/>
            <person name="Medema M.H."/>
            <person name="Devos D.P."/>
            <person name="Kaster A.-K."/>
            <person name="Ovreas L."/>
            <person name="Rohde M."/>
            <person name="Galperin M.Y."/>
            <person name="Jogler C."/>
        </authorList>
    </citation>
    <scope>NUCLEOTIDE SEQUENCE [LARGE SCALE GENOMIC DNA]</scope>
    <source>
        <strain evidence="2 3">Pla85_3_4</strain>
    </source>
</reference>
<dbReference type="KEGG" id="lcre:Pla8534_27860"/>
<organism evidence="2 3">
    <name type="scientific">Lignipirellula cremea</name>
    <dbReference type="NCBI Taxonomy" id="2528010"/>
    <lineage>
        <taxon>Bacteria</taxon>
        <taxon>Pseudomonadati</taxon>
        <taxon>Planctomycetota</taxon>
        <taxon>Planctomycetia</taxon>
        <taxon>Pirellulales</taxon>
        <taxon>Pirellulaceae</taxon>
        <taxon>Lignipirellula</taxon>
    </lineage>
</organism>
<feature type="region of interest" description="Disordered" evidence="1">
    <location>
        <begin position="22"/>
        <end position="42"/>
    </location>
</feature>
<proteinExistence type="predicted"/>
<gene>
    <name evidence="2" type="ORF">Pla8534_27860</name>
</gene>
<dbReference type="OrthoDB" id="215655at2"/>
<dbReference type="RefSeq" id="WP_145053765.1">
    <property type="nucleotide sequence ID" value="NZ_CP036433.1"/>
</dbReference>